<keyword evidence="2" id="KW-1185">Reference proteome</keyword>
<organism evidence="1 2">
    <name type="scientific">Sphaerochaeta halotolerans</name>
    <dbReference type="NCBI Taxonomy" id="2293840"/>
    <lineage>
        <taxon>Bacteria</taxon>
        <taxon>Pseudomonadati</taxon>
        <taxon>Spirochaetota</taxon>
        <taxon>Spirochaetia</taxon>
        <taxon>Spirochaetales</taxon>
        <taxon>Sphaerochaetaceae</taxon>
        <taxon>Sphaerochaeta</taxon>
    </lineage>
</organism>
<gene>
    <name evidence="1" type="ORF">DYP60_13825</name>
</gene>
<proteinExistence type="predicted"/>
<evidence type="ECO:0000313" key="1">
    <source>
        <dbReference type="EMBL" id="RFU93627.1"/>
    </source>
</evidence>
<evidence type="ECO:0000313" key="2">
    <source>
        <dbReference type="Proteomes" id="UP000264002"/>
    </source>
</evidence>
<comment type="caution">
    <text evidence="1">The sequence shown here is derived from an EMBL/GenBank/DDBJ whole genome shotgun (WGS) entry which is preliminary data.</text>
</comment>
<reference evidence="2" key="1">
    <citation type="submission" date="2018-08" db="EMBL/GenBank/DDBJ databases">
        <authorList>
            <person name="Grouzdev D.S."/>
            <person name="Krutkina M.S."/>
        </authorList>
    </citation>
    <scope>NUCLEOTIDE SEQUENCE [LARGE SCALE GENOMIC DNA]</scope>
    <source>
        <strain evidence="2">4-11</strain>
    </source>
</reference>
<dbReference type="EMBL" id="QUWK01000033">
    <property type="protein sequence ID" value="RFU93627.1"/>
    <property type="molecule type" value="Genomic_DNA"/>
</dbReference>
<sequence length="290" mass="33633">MNIAKKFAKALIIMKGWKALHSLTPAHNEEIIGIVFSKDRPLQLYALLESYLRHCEDPKTLYILYRASDDAFANAYTQVKQYFDNNLIKFVEEQYFTKDFQSLLESTEEKYVFHLVDDNIFTSPFSFTDFLAIENRDTCLFSLRLGDHITYSYTRQSNQSLPEFSREGQFLTWKLGTSKSDWDYPFSVDGNIYVKSEILALSKLIEFKAPNSFEGKMTVFEILLRKRRGICYPHSKLINICLNRVQNEVKNIAGEYSPKELLGYWMNGKKLDISKFEGLISHSAHIGGCQ</sequence>
<dbReference type="RefSeq" id="WP_117331600.1">
    <property type="nucleotide sequence ID" value="NZ_QUWK01000033.1"/>
</dbReference>
<dbReference type="AlphaFoldDB" id="A0A372MCV8"/>
<name>A0A372MCV8_9SPIR</name>
<reference evidence="1 2" key="2">
    <citation type="submission" date="2018-09" db="EMBL/GenBank/DDBJ databases">
        <title>Genome of Sphaerochaeta halotolerans strain 4-11.</title>
        <authorList>
            <person name="Nazina T.N."/>
            <person name="Sokolova D.S."/>
        </authorList>
    </citation>
    <scope>NUCLEOTIDE SEQUENCE [LARGE SCALE GENOMIC DNA]</scope>
    <source>
        <strain evidence="1 2">4-11</strain>
    </source>
</reference>
<dbReference type="Proteomes" id="UP000264002">
    <property type="component" value="Unassembled WGS sequence"/>
</dbReference>
<protein>
    <recommendedName>
        <fullName evidence="3">Glycosyltransferase family 2 protein</fullName>
    </recommendedName>
</protein>
<evidence type="ECO:0008006" key="3">
    <source>
        <dbReference type="Google" id="ProtNLM"/>
    </source>
</evidence>
<accession>A0A372MCV8</accession>